<evidence type="ECO:0000256" key="5">
    <source>
        <dbReference type="ARBA" id="ARBA00022927"/>
    </source>
</evidence>
<dbReference type="PROSITE" id="PS51314">
    <property type="entry name" value="VPS37_C"/>
    <property type="match status" value="1"/>
</dbReference>
<dbReference type="VEuPathDB" id="VectorBase:RPRC011650"/>
<dbReference type="InterPro" id="IPR009851">
    <property type="entry name" value="Mod_r"/>
</dbReference>
<comment type="similarity">
    <text evidence="2">Belongs to the VPS37 family.</text>
</comment>
<dbReference type="eggNOG" id="KOG3270">
    <property type="taxonomic scope" value="Eukaryota"/>
</dbReference>
<evidence type="ECO:0000256" key="2">
    <source>
        <dbReference type="ARBA" id="ARBA00007617"/>
    </source>
</evidence>
<evidence type="ECO:0000256" key="7">
    <source>
        <dbReference type="PROSITE-ProRule" id="PRU00646"/>
    </source>
</evidence>
<keyword evidence="4" id="KW-0967">Endosome</keyword>
<dbReference type="FunCoup" id="T1I5T1">
    <property type="interactions" value="91"/>
</dbReference>
<dbReference type="PANTHER" id="PTHR13678:SF2">
    <property type="entry name" value="VACUOLAR PROTEIN SORTING-ASSOCIATED PROTEIN 37A"/>
    <property type="match status" value="1"/>
</dbReference>
<dbReference type="HOGENOM" id="CLU_1373775_0_0_1"/>
<evidence type="ECO:0000313" key="8">
    <source>
        <dbReference type="EnsemblMetazoa" id="RPRC011650-PA"/>
    </source>
</evidence>
<dbReference type="AlphaFoldDB" id="T1I5T1"/>
<dbReference type="OMA" id="AMIMASP"/>
<protein>
    <submittedName>
        <fullName evidence="8">VPS37 C-terminal domain-containing protein</fullName>
    </submittedName>
</protein>
<dbReference type="EnsemblMetazoa" id="RPRC011650-RA">
    <property type="protein sequence ID" value="RPRC011650-PA"/>
    <property type="gene ID" value="RPRC011650"/>
</dbReference>
<dbReference type="GO" id="GO:0006623">
    <property type="term" value="P:protein targeting to vacuole"/>
    <property type="evidence" value="ECO:0007669"/>
    <property type="project" value="TreeGrafter"/>
</dbReference>
<keyword evidence="3 7" id="KW-0813">Transport</keyword>
<dbReference type="SUPFAM" id="SSF140111">
    <property type="entry name" value="Endosomal sorting complex assembly domain"/>
    <property type="match status" value="1"/>
</dbReference>
<dbReference type="InParanoid" id="T1I5T1"/>
<dbReference type="GO" id="GO:0043162">
    <property type="term" value="P:ubiquitin-dependent protein catabolic process via the multivesicular body sorting pathway"/>
    <property type="evidence" value="ECO:0007669"/>
    <property type="project" value="TreeGrafter"/>
</dbReference>
<evidence type="ECO:0000256" key="4">
    <source>
        <dbReference type="ARBA" id="ARBA00022753"/>
    </source>
</evidence>
<dbReference type="InterPro" id="IPR029012">
    <property type="entry name" value="Helix_hairpin_bin_sf"/>
</dbReference>
<keyword evidence="5 7" id="KW-0653">Protein transport</keyword>
<dbReference type="InterPro" id="IPR037202">
    <property type="entry name" value="ESCRT_assembly_dom"/>
</dbReference>
<dbReference type="GO" id="GO:0031902">
    <property type="term" value="C:late endosome membrane"/>
    <property type="evidence" value="ECO:0007669"/>
    <property type="project" value="UniProtKB-SubCell"/>
</dbReference>
<dbReference type="PANTHER" id="PTHR13678">
    <property type="entry name" value="VACUOLAR PROTEIN SORTING-ASSOCIATED PROTEIN 37"/>
    <property type="match status" value="1"/>
</dbReference>
<keyword evidence="9" id="KW-1185">Reference proteome</keyword>
<evidence type="ECO:0000256" key="6">
    <source>
        <dbReference type="ARBA" id="ARBA00025010"/>
    </source>
</evidence>
<evidence type="ECO:0000313" key="9">
    <source>
        <dbReference type="Proteomes" id="UP000015103"/>
    </source>
</evidence>
<dbReference type="STRING" id="13249.T1I5T1"/>
<organism evidence="8 9">
    <name type="scientific">Rhodnius prolixus</name>
    <name type="common">Triatomid bug</name>
    <dbReference type="NCBI Taxonomy" id="13249"/>
    <lineage>
        <taxon>Eukaryota</taxon>
        <taxon>Metazoa</taxon>
        <taxon>Ecdysozoa</taxon>
        <taxon>Arthropoda</taxon>
        <taxon>Hexapoda</taxon>
        <taxon>Insecta</taxon>
        <taxon>Pterygota</taxon>
        <taxon>Neoptera</taxon>
        <taxon>Paraneoptera</taxon>
        <taxon>Hemiptera</taxon>
        <taxon>Heteroptera</taxon>
        <taxon>Panheteroptera</taxon>
        <taxon>Cimicomorpha</taxon>
        <taxon>Reduviidae</taxon>
        <taxon>Triatominae</taxon>
        <taxon>Rhodnius</taxon>
    </lineage>
</organism>
<proteinExistence type="inferred from homology"/>
<dbReference type="Pfam" id="PF07200">
    <property type="entry name" value="Mod_r"/>
    <property type="match status" value="1"/>
</dbReference>
<dbReference type="GO" id="GO:0000813">
    <property type="term" value="C:ESCRT I complex"/>
    <property type="evidence" value="ECO:0007669"/>
    <property type="project" value="TreeGrafter"/>
</dbReference>
<reference evidence="8" key="1">
    <citation type="submission" date="2015-05" db="UniProtKB">
        <authorList>
            <consortium name="EnsemblMetazoa"/>
        </authorList>
    </citation>
    <scope>IDENTIFICATION</scope>
</reference>
<accession>T1I5T1</accession>
<dbReference type="EMBL" id="ACPB03006898">
    <property type="status" value="NOT_ANNOTATED_CDS"/>
    <property type="molecule type" value="Genomic_DNA"/>
</dbReference>
<dbReference type="Proteomes" id="UP000015103">
    <property type="component" value="Unassembled WGS sequence"/>
</dbReference>
<comment type="subcellular location">
    <subcellularLocation>
        <location evidence="1">Late endosome membrane</location>
        <topology evidence="1">Peripheral membrane protein</topology>
    </subcellularLocation>
</comment>
<evidence type="ECO:0000256" key="3">
    <source>
        <dbReference type="ARBA" id="ARBA00022448"/>
    </source>
</evidence>
<comment type="function">
    <text evidence="6">Component of the ESCRT-I complex, a regulator of vesicular trafficking process. Required for the sorting of endocytic ubiquitinated cargos into multivesicular bodies. May be involved in cell growth and differentiation.</text>
</comment>
<dbReference type="Gene3D" id="1.10.287.660">
    <property type="entry name" value="Helix hairpin bin"/>
    <property type="match status" value="1"/>
</dbReference>
<evidence type="ECO:0000256" key="1">
    <source>
        <dbReference type="ARBA" id="ARBA00004633"/>
    </source>
</evidence>
<dbReference type="GO" id="GO:0006612">
    <property type="term" value="P:protein targeting to membrane"/>
    <property type="evidence" value="ECO:0007669"/>
    <property type="project" value="TreeGrafter"/>
</dbReference>
<sequence length="199" mass="23071">MNVNQQCEQTVNEYSSSPPTQNKTHMVGEELRRDFALLKDFNVNQLRELIDSSELMDSFVESTISVDVLRGHTQRLIETTEKLANDNLALEPELLKLQSEVSEKFRELCDLRMKYDNSNLEYQKLCEKYNPKCIKESLLQSVATIDEESEKVAEAFLSGETDLESFVQDYISHRALSHSHKIRYEKLSKQLEKLKQAGY</sequence>
<name>T1I5T1_RHOPR</name>